<evidence type="ECO:0000256" key="1">
    <source>
        <dbReference type="SAM" id="MobiDB-lite"/>
    </source>
</evidence>
<feature type="transmembrane region" description="Helical" evidence="2">
    <location>
        <begin position="144"/>
        <end position="165"/>
    </location>
</feature>
<dbReference type="EnsemblFungi" id="MAPG_02989T0">
    <property type="protein sequence ID" value="MAPG_02989T0"/>
    <property type="gene ID" value="MAPG_02989"/>
</dbReference>
<reference evidence="3" key="2">
    <citation type="submission" date="2010-05" db="EMBL/GenBank/DDBJ databases">
        <title>The Genome Sequence of Magnaporthe poae strain ATCC 64411.</title>
        <authorList>
            <consortium name="The Broad Institute Genome Sequencing Platform"/>
            <consortium name="Broad Institute Genome Sequencing Center for Infectious Disease"/>
            <person name="Ma L.-J."/>
            <person name="Dead R."/>
            <person name="Young S."/>
            <person name="Zeng Q."/>
            <person name="Koehrsen M."/>
            <person name="Alvarado L."/>
            <person name="Berlin A."/>
            <person name="Chapman S.B."/>
            <person name="Chen Z."/>
            <person name="Freedman E."/>
            <person name="Gellesch M."/>
            <person name="Goldberg J."/>
            <person name="Griggs A."/>
            <person name="Gujja S."/>
            <person name="Heilman E.R."/>
            <person name="Heiman D."/>
            <person name="Hepburn T."/>
            <person name="Howarth C."/>
            <person name="Jen D."/>
            <person name="Larson L."/>
            <person name="Mehta T."/>
            <person name="Neiman D."/>
            <person name="Pearson M."/>
            <person name="Roberts A."/>
            <person name="Saif S."/>
            <person name="Shea T."/>
            <person name="Shenoy N."/>
            <person name="Sisk P."/>
            <person name="Stolte C."/>
            <person name="Sykes S."/>
            <person name="Walk T."/>
            <person name="White J."/>
            <person name="Yandava C."/>
            <person name="Haas B."/>
            <person name="Nusbaum C."/>
            <person name="Birren B."/>
        </authorList>
    </citation>
    <scope>NUCLEOTIDE SEQUENCE</scope>
    <source>
        <strain evidence="3">ATCC 64411</strain>
    </source>
</reference>
<evidence type="ECO:0000313" key="5">
    <source>
        <dbReference type="Proteomes" id="UP000011715"/>
    </source>
</evidence>
<keyword evidence="2" id="KW-0812">Transmembrane</keyword>
<gene>
    <name evidence="3" type="ORF">MAPG_02989</name>
</gene>
<keyword evidence="2" id="KW-1133">Transmembrane helix</keyword>
<reference evidence="4" key="4">
    <citation type="journal article" date="2015" name="G3 (Bethesda)">
        <title>Genome sequences of three phytopathogenic species of the Magnaporthaceae family of fungi.</title>
        <authorList>
            <person name="Okagaki L.H."/>
            <person name="Nunes C.C."/>
            <person name="Sailsbery J."/>
            <person name="Clay B."/>
            <person name="Brown D."/>
            <person name="John T."/>
            <person name="Oh Y."/>
            <person name="Young N."/>
            <person name="Fitzgerald M."/>
            <person name="Haas B.J."/>
            <person name="Zeng Q."/>
            <person name="Young S."/>
            <person name="Adiconis X."/>
            <person name="Fan L."/>
            <person name="Levin J.Z."/>
            <person name="Mitchell T.K."/>
            <person name="Okubara P.A."/>
            <person name="Farman M.L."/>
            <person name="Kohn L.M."/>
            <person name="Birren B."/>
            <person name="Ma L.-J."/>
            <person name="Dean R.A."/>
        </authorList>
    </citation>
    <scope>NUCLEOTIDE SEQUENCE</scope>
    <source>
        <strain evidence="4">ATCC 64411 / 73-15</strain>
    </source>
</reference>
<keyword evidence="2" id="KW-0472">Membrane</keyword>
<reference evidence="3" key="3">
    <citation type="submission" date="2011-03" db="EMBL/GenBank/DDBJ databases">
        <title>Annotation of Magnaporthe poae ATCC 64411.</title>
        <authorList>
            <person name="Ma L.-J."/>
            <person name="Dead R."/>
            <person name="Young S.K."/>
            <person name="Zeng Q."/>
            <person name="Gargeya S."/>
            <person name="Fitzgerald M."/>
            <person name="Haas B."/>
            <person name="Abouelleil A."/>
            <person name="Alvarado L."/>
            <person name="Arachchi H.M."/>
            <person name="Berlin A."/>
            <person name="Brown A."/>
            <person name="Chapman S.B."/>
            <person name="Chen Z."/>
            <person name="Dunbar C."/>
            <person name="Freedman E."/>
            <person name="Gearin G."/>
            <person name="Gellesch M."/>
            <person name="Goldberg J."/>
            <person name="Griggs A."/>
            <person name="Gujja S."/>
            <person name="Heiman D."/>
            <person name="Howarth C."/>
            <person name="Larson L."/>
            <person name="Lui A."/>
            <person name="MacDonald P.J.P."/>
            <person name="Mehta T."/>
            <person name="Montmayeur A."/>
            <person name="Murphy C."/>
            <person name="Neiman D."/>
            <person name="Pearson M."/>
            <person name="Priest M."/>
            <person name="Roberts A."/>
            <person name="Saif S."/>
            <person name="Shea T."/>
            <person name="Shenoy N."/>
            <person name="Sisk P."/>
            <person name="Stolte C."/>
            <person name="Sykes S."/>
            <person name="Yandava C."/>
            <person name="Wortman J."/>
            <person name="Nusbaum C."/>
            <person name="Birren B."/>
        </authorList>
    </citation>
    <scope>NUCLEOTIDE SEQUENCE</scope>
    <source>
        <strain evidence="3">ATCC 64411</strain>
    </source>
</reference>
<dbReference type="Proteomes" id="UP000011715">
    <property type="component" value="Unassembled WGS sequence"/>
</dbReference>
<accession>A0A0C4DSU8</accession>
<evidence type="ECO:0000256" key="2">
    <source>
        <dbReference type="SAM" id="Phobius"/>
    </source>
</evidence>
<protein>
    <submittedName>
        <fullName evidence="3 4">Uncharacterized protein</fullName>
    </submittedName>
</protein>
<organism evidence="4 5">
    <name type="scientific">Magnaporthiopsis poae (strain ATCC 64411 / 73-15)</name>
    <name type="common">Kentucky bluegrass fungus</name>
    <name type="synonym">Magnaporthe poae</name>
    <dbReference type="NCBI Taxonomy" id="644358"/>
    <lineage>
        <taxon>Eukaryota</taxon>
        <taxon>Fungi</taxon>
        <taxon>Dikarya</taxon>
        <taxon>Ascomycota</taxon>
        <taxon>Pezizomycotina</taxon>
        <taxon>Sordariomycetes</taxon>
        <taxon>Sordariomycetidae</taxon>
        <taxon>Magnaporthales</taxon>
        <taxon>Magnaporthaceae</taxon>
        <taxon>Magnaporthiopsis</taxon>
    </lineage>
</organism>
<feature type="region of interest" description="Disordered" evidence="1">
    <location>
        <begin position="66"/>
        <end position="119"/>
    </location>
</feature>
<dbReference type="AlphaFoldDB" id="A0A0C4DSU8"/>
<sequence length="187" mass="20683">MSHYDESPLIAAEARRRHRMLAIAKVRQRIAEEKYGGADVRQKRRRTAPQIIDAADYAILGISRNRWKGQPEPEPETASQAARYASCHNHRSEEGGPRTQSPPPLDLEHRHQADDTPAGLGMTEQSAAAVGDVCDGEVNAGPMWLSWLSYLVIVAAGLVFVVVALRRLVWKGLVLPAMESLFVTFFG</sequence>
<dbReference type="VEuPathDB" id="FungiDB:MAPG_02989"/>
<keyword evidence="5" id="KW-1185">Reference proteome</keyword>
<evidence type="ECO:0000313" key="4">
    <source>
        <dbReference type="EnsemblFungi" id="MAPG_02989T0"/>
    </source>
</evidence>
<reference evidence="5" key="1">
    <citation type="submission" date="2010-05" db="EMBL/GenBank/DDBJ databases">
        <title>The genome sequence of Magnaporthe poae strain ATCC 64411.</title>
        <authorList>
            <person name="Ma L.-J."/>
            <person name="Dead R."/>
            <person name="Young S."/>
            <person name="Zeng Q."/>
            <person name="Koehrsen M."/>
            <person name="Alvarado L."/>
            <person name="Berlin A."/>
            <person name="Chapman S.B."/>
            <person name="Chen Z."/>
            <person name="Freedman E."/>
            <person name="Gellesch M."/>
            <person name="Goldberg J."/>
            <person name="Griggs A."/>
            <person name="Gujja S."/>
            <person name="Heilman E.R."/>
            <person name="Heiman D."/>
            <person name="Hepburn T."/>
            <person name="Howarth C."/>
            <person name="Jen D."/>
            <person name="Larson L."/>
            <person name="Mehta T."/>
            <person name="Neiman D."/>
            <person name="Pearson M."/>
            <person name="Roberts A."/>
            <person name="Saif S."/>
            <person name="Shea T."/>
            <person name="Shenoy N."/>
            <person name="Sisk P."/>
            <person name="Stolte C."/>
            <person name="Sykes S."/>
            <person name="Walk T."/>
            <person name="White J."/>
            <person name="Yandava C."/>
            <person name="Haas B."/>
            <person name="Nusbaum C."/>
            <person name="Birren B."/>
        </authorList>
    </citation>
    <scope>NUCLEOTIDE SEQUENCE [LARGE SCALE GENOMIC DNA]</scope>
    <source>
        <strain evidence="5">ATCC 64411 / 73-15</strain>
    </source>
</reference>
<evidence type="ECO:0000313" key="3">
    <source>
        <dbReference type="EMBL" id="KLU83940.1"/>
    </source>
</evidence>
<name>A0A0C4DSU8_MAGP6</name>
<dbReference type="EMBL" id="ADBL01000725">
    <property type="status" value="NOT_ANNOTATED_CDS"/>
    <property type="molecule type" value="Genomic_DNA"/>
</dbReference>
<reference evidence="4" key="5">
    <citation type="submission" date="2015-06" db="UniProtKB">
        <authorList>
            <consortium name="EnsemblFungi"/>
        </authorList>
    </citation>
    <scope>IDENTIFICATION</scope>
    <source>
        <strain evidence="4">ATCC 64411</strain>
    </source>
</reference>
<dbReference type="EMBL" id="GL876967">
    <property type="protein sequence ID" value="KLU83940.1"/>
    <property type="molecule type" value="Genomic_DNA"/>
</dbReference>
<proteinExistence type="predicted"/>